<organism evidence="2 3">
    <name type="scientific">Mycena metata</name>
    <dbReference type="NCBI Taxonomy" id="1033252"/>
    <lineage>
        <taxon>Eukaryota</taxon>
        <taxon>Fungi</taxon>
        <taxon>Dikarya</taxon>
        <taxon>Basidiomycota</taxon>
        <taxon>Agaricomycotina</taxon>
        <taxon>Agaricomycetes</taxon>
        <taxon>Agaricomycetidae</taxon>
        <taxon>Agaricales</taxon>
        <taxon>Marasmiineae</taxon>
        <taxon>Mycenaceae</taxon>
        <taxon>Mycena</taxon>
    </lineage>
</organism>
<dbReference type="EMBL" id="JARKIB010000307">
    <property type="protein sequence ID" value="KAJ7715459.1"/>
    <property type="molecule type" value="Genomic_DNA"/>
</dbReference>
<name>A0AAD7MFL4_9AGAR</name>
<accession>A0AAD7MFL4</accession>
<protein>
    <submittedName>
        <fullName evidence="2">Uncharacterized protein</fullName>
    </submittedName>
</protein>
<evidence type="ECO:0000256" key="1">
    <source>
        <dbReference type="SAM" id="MobiDB-lite"/>
    </source>
</evidence>
<proteinExistence type="predicted"/>
<dbReference type="Proteomes" id="UP001215598">
    <property type="component" value="Unassembled WGS sequence"/>
</dbReference>
<sequence length="176" mass="19304">MFTPTVAPSSKRKKHSLKPLPPQSIATIPDGARRPRPPPCVPTPPTTSPPSPSWVAGWGALFQELQQNLEQDVEREEQEAVHAGQVSMDSGNIDGAEDDAPERNVIYVEGSEEQLTACANFEALLKEPLRTEQEYQANWDLAPWRANVDPCVGVAKRKAMIAARIGKNNAVCDEDH</sequence>
<evidence type="ECO:0000313" key="3">
    <source>
        <dbReference type="Proteomes" id="UP001215598"/>
    </source>
</evidence>
<evidence type="ECO:0000313" key="2">
    <source>
        <dbReference type="EMBL" id="KAJ7715459.1"/>
    </source>
</evidence>
<feature type="compositionally biased region" description="Pro residues" evidence="1">
    <location>
        <begin position="37"/>
        <end position="52"/>
    </location>
</feature>
<feature type="region of interest" description="Disordered" evidence="1">
    <location>
        <begin position="1"/>
        <end position="54"/>
    </location>
</feature>
<keyword evidence="3" id="KW-1185">Reference proteome</keyword>
<gene>
    <name evidence="2" type="ORF">B0H16DRAFT_1741899</name>
</gene>
<comment type="caution">
    <text evidence="2">The sequence shown here is derived from an EMBL/GenBank/DDBJ whole genome shotgun (WGS) entry which is preliminary data.</text>
</comment>
<dbReference type="AlphaFoldDB" id="A0AAD7MFL4"/>
<reference evidence="2" key="1">
    <citation type="submission" date="2023-03" db="EMBL/GenBank/DDBJ databases">
        <title>Massive genome expansion in bonnet fungi (Mycena s.s.) driven by repeated elements and novel gene families across ecological guilds.</title>
        <authorList>
            <consortium name="Lawrence Berkeley National Laboratory"/>
            <person name="Harder C.B."/>
            <person name="Miyauchi S."/>
            <person name="Viragh M."/>
            <person name="Kuo A."/>
            <person name="Thoen E."/>
            <person name="Andreopoulos B."/>
            <person name="Lu D."/>
            <person name="Skrede I."/>
            <person name="Drula E."/>
            <person name="Henrissat B."/>
            <person name="Morin E."/>
            <person name="Kohler A."/>
            <person name="Barry K."/>
            <person name="LaButti K."/>
            <person name="Morin E."/>
            <person name="Salamov A."/>
            <person name="Lipzen A."/>
            <person name="Mereny Z."/>
            <person name="Hegedus B."/>
            <person name="Baldrian P."/>
            <person name="Stursova M."/>
            <person name="Weitz H."/>
            <person name="Taylor A."/>
            <person name="Grigoriev I.V."/>
            <person name="Nagy L.G."/>
            <person name="Martin F."/>
            <person name="Kauserud H."/>
        </authorList>
    </citation>
    <scope>NUCLEOTIDE SEQUENCE</scope>
    <source>
        <strain evidence="2">CBHHK182m</strain>
    </source>
</reference>